<keyword evidence="4 6" id="KW-0808">Transferase</keyword>
<dbReference type="EC" id="2.1.1.-" evidence="6"/>
<dbReference type="Gene3D" id="3.40.50.150">
    <property type="entry name" value="Vaccinia Virus protein VP39"/>
    <property type="match status" value="1"/>
</dbReference>
<keyword evidence="3 6" id="KW-0489">Methyltransferase</keyword>
<keyword evidence="1 6" id="KW-0963">Cytoplasm</keyword>
<dbReference type="AlphaFoldDB" id="A0A1D9BLN7"/>
<evidence type="ECO:0000256" key="2">
    <source>
        <dbReference type="ARBA" id="ARBA00022552"/>
    </source>
</evidence>
<gene>
    <name evidence="6 8" type="primary">rsmG</name>
    <name evidence="8" type="ORF">BFD99_08510</name>
    <name evidence="7" type="ORF">C1418_02160</name>
</gene>
<evidence type="ECO:0000256" key="3">
    <source>
        <dbReference type="ARBA" id="ARBA00022603"/>
    </source>
</evidence>
<evidence type="ECO:0000313" key="9">
    <source>
        <dbReference type="Proteomes" id="UP000335162"/>
    </source>
</evidence>
<feature type="binding site" evidence="6">
    <location>
        <position position="74"/>
    </location>
    <ligand>
        <name>S-adenosyl-L-methionine</name>
        <dbReference type="ChEBI" id="CHEBI:59789"/>
    </ligand>
</feature>
<dbReference type="InterPro" id="IPR003682">
    <property type="entry name" value="rRNA_ssu_MeTfrase_G"/>
</dbReference>
<dbReference type="PIRSF" id="PIRSF003078">
    <property type="entry name" value="GidB"/>
    <property type="match status" value="1"/>
</dbReference>
<dbReference type="GO" id="GO:0070043">
    <property type="term" value="F:rRNA (guanine-N7-)-methyltransferase activity"/>
    <property type="evidence" value="ECO:0007669"/>
    <property type="project" value="UniProtKB-UniRule"/>
</dbReference>
<dbReference type="Proteomes" id="UP000410873">
    <property type="component" value="Unassembled WGS sequence"/>
</dbReference>
<comment type="caution">
    <text evidence="6">Lacks conserved residue(s) required for the propagation of feature annotation.</text>
</comment>
<dbReference type="OMA" id="AGMPNKK"/>
<comment type="subcellular location">
    <subcellularLocation>
        <location evidence="6">Cytoplasm</location>
    </subcellularLocation>
</comment>
<dbReference type="SMR" id="A0A1D9BLN7"/>
<feature type="binding site" evidence="6">
    <location>
        <position position="69"/>
    </location>
    <ligand>
        <name>S-adenosyl-L-methionine</name>
        <dbReference type="ChEBI" id="CHEBI:59789"/>
    </ligand>
</feature>
<dbReference type="SUPFAM" id="SSF53335">
    <property type="entry name" value="S-adenosyl-L-methionine-dependent methyltransferases"/>
    <property type="match status" value="1"/>
</dbReference>
<dbReference type="Pfam" id="PF02527">
    <property type="entry name" value="GidB"/>
    <property type="match status" value="1"/>
</dbReference>
<evidence type="ECO:0000256" key="5">
    <source>
        <dbReference type="ARBA" id="ARBA00022691"/>
    </source>
</evidence>
<dbReference type="RefSeq" id="WP_002853035.1">
    <property type="nucleotide sequence ID" value="NZ_AACERE020000001.1"/>
</dbReference>
<sequence>MIFKDYDFLQNYDLKNFEEKVKIYKELLSKFNRIHNLTHLKNIDENIFDSIKILDFYDFSKAKNIADIGSGAGFPVVFLAFLLQSNFHLFEPNPKKAAFLRTLKIECELPNLHIYKEKVQEYKNTFKADIITSRALMDVKPLLEICKNLKDENTVFILWKGSEIYQELENIKDYEIFENNLRRYCILK</sequence>
<dbReference type="GO" id="GO:0005829">
    <property type="term" value="C:cytosol"/>
    <property type="evidence" value="ECO:0007669"/>
    <property type="project" value="TreeGrafter"/>
</dbReference>
<accession>A0A1D9BLN7</accession>
<protein>
    <recommendedName>
        <fullName evidence="6">Ribosomal RNA small subunit methyltransferase G</fullName>
        <ecNumber evidence="6">2.1.1.-</ecNumber>
    </recommendedName>
    <alternativeName>
        <fullName evidence="6">16S rRNA 7-methylguanosine methyltransferase</fullName>
        <shortName evidence="6">16S rRNA m7G methyltransferase</shortName>
    </alternativeName>
</protein>
<evidence type="ECO:0000256" key="4">
    <source>
        <dbReference type="ARBA" id="ARBA00022679"/>
    </source>
</evidence>
<dbReference type="PANTHER" id="PTHR31760">
    <property type="entry name" value="S-ADENOSYL-L-METHIONINE-DEPENDENT METHYLTRANSFERASES SUPERFAMILY PROTEIN"/>
    <property type="match status" value="1"/>
</dbReference>
<evidence type="ECO:0000313" key="10">
    <source>
        <dbReference type="Proteomes" id="UP000410873"/>
    </source>
</evidence>
<reference evidence="8 9" key="1">
    <citation type="submission" date="2018-05" db="EMBL/GenBank/DDBJ databases">
        <authorList>
            <consortium name="NARMS: The National Antimicrobial Resistance Monitoring System"/>
        </authorList>
    </citation>
    <scope>NUCLEOTIDE SEQUENCE [LARGE SCALE GENOMIC DNA]</scope>
    <source>
        <strain evidence="8 9">FSIS1607212</strain>
    </source>
</reference>
<organism evidence="8 9">
    <name type="scientific">Campylobacter jejuni</name>
    <dbReference type="NCBI Taxonomy" id="197"/>
    <lineage>
        <taxon>Bacteria</taxon>
        <taxon>Pseudomonadati</taxon>
        <taxon>Campylobacterota</taxon>
        <taxon>Epsilonproteobacteria</taxon>
        <taxon>Campylobacterales</taxon>
        <taxon>Campylobacteraceae</taxon>
        <taxon>Campylobacter</taxon>
    </lineage>
</organism>
<evidence type="ECO:0000256" key="6">
    <source>
        <dbReference type="HAMAP-Rule" id="MF_00074"/>
    </source>
</evidence>
<reference evidence="7 10" key="2">
    <citation type="submission" date="2018-05" db="EMBL/GenBank/DDBJ databases">
        <authorList>
            <consortium name="PulseNet: The National Subtyping Network for Foodborne Disease Surveillance"/>
            <person name="Tarr C.L."/>
            <person name="Trees E."/>
            <person name="Katz L.S."/>
            <person name="Carleton-Romer H.A."/>
            <person name="Stroika S."/>
            <person name="Kucerova Z."/>
            <person name="Roache K.F."/>
            <person name="Sabol A.L."/>
            <person name="Besser J."/>
            <person name="Gerner-Smidt P."/>
        </authorList>
    </citation>
    <scope>NUCLEOTIDE SEQUENCE [LARGE SCALE GENOMIC DNA]</scope>
    <source>
        <strain evidence="7 10">PNUSAC003589</strain>
    </source>
</reference>
<comment type="caution">
    <text evidence="8">The sequence shown here is derived from an EMBL/GenBank/DDBJ whole genome shotgun (WGS) entry which is preliminary data.</text>
</comment>
<evidence type="ECO:0000256" key="1">
    <source>
        <dbReference type="ARBA" id="ARBA00022490"/>
    </source>
</evidence>
<proteinExistence type="inferred from homology"/>
<dbReference type="EMBL" id="AACFWJ010000001">
    <property type="protein sequence ID" value="EAK3958653.1"/>
    <property type="molecule type" value="Genomic_DNA"/>
</dbReference>
<dbReference type="InterPro" id="IPR029063">
    <property type="entry name" value="SAM-dependent_MTases_sf"/>
</dbReference>
<dbReference type="PANTHER" id="PTHR31760:SF0">
    <property type="entry name" value="S-ADENOSYL-L-METHIONINE-DEPENDENT METHYLTRANSFERASES SUPERFAMILY PROTEIN"/>
    <property type="match status" value="1"/>
</dbReference>
<dbReference type="Proteomes" id="UP000335162">
    <property type="component" value="Unassembled WGS sequence"/>
</dbReference>
<evidence type="ECO:0000313" key="8">
    <source>
        <dbReference type="EMBL" id="EAL3736005.1"/>
    </source>
</evidence>
<name>A0A1D9BLN7_CAMJU</name>
<comment type="similarity">
    <text evidence="6">Belongs to the methyltransferase superfamily. RNA methyltransferase RsmG family.</text>
</comment>
<feature type="binding site" evidence="6">
    <location>
        <position position="134"/>
    </location>
    <ligand>
        <name>S-adenosyl-L-methionine</name>
        <dbReference type="ChEBI" id="CHEBI:59789"/>
    </ligand>
</feature>
<evidence type="ECO:0000313" key="7">
    <source>
        <dbReference type="EMBL" id="EAK3958653.1"/>
    </source>
</evidence>
<keyword evidence="2 6" id="KW-0698">rRNA processing</keyword>
<keyword evidence="5 6" id="KW-0949">S-adenosyl-L-methionine</keyword>
<dbReference type="NCBIfam" id="TIGR00138">
    <property type="entry name" value="rsmG_gidB"/>
    <property type="match status" value="1"/>
</dbReference>
<comment type="function">
    <text evidence="6">Specifically methylates the N7 position of a guanine in 16S rRNA.</text>
</comment>
<feature type="binding site" evidence="6">
    <location>
        <begin position="119"/>
        <end position="120"/>
    </location>
    <ligand>
        <name>S-adenosyl-L-methionine</name>
        <dbReference type="ChEBI" id="CHEBI:59789"/>
    </ligand>
</feature>
<dbReference type="HAMAP" id="MF_00074">
    <property type="entry name" value="16SrRNA_methyltr_G"/>
    <property type="match status" value="1"/>
</dbReference>
<dbReference type="EMBL" id="AACNRY010000023">
    <property type="protein sequence ID" value="EAL3736005.1"/>
    <property type="molecule type" value="Genomic_DNA"/>
</dbReference>